<name>A0A918KUS0_9ACTN</name>
<dbReference type="PROSITE" id="PS01155">
    <property type="entry name" value="ENDONUCLEASE_III_2"/>
    <property type="match status" value="1"/>
</dbReference>
<comment type="catalytic activity">
    <reaction evidence="12">
        <text>2'-deoxyribonucleotide-(2'-deoxyribose 5'-phosphate)-2'-deoxyribonucleotide-DNA = a 3'-end 2'-deoxyribonucleotide-(2,3-dehydro-2,3-deoxyribose 5'-phosphate)-DNA + a 5'-end 5'-phospho-2'-deoxyribonucleoside-DNA + H(+)</text>
        <dbReference type="Rhea" id="RHEA:66592"/>
        <dbReference type="Rhea" id="RHEA-COMP:13180"/>
        <dbReference type="Rhea" id="RHEA-COMP:16897"/>
        <dbReference type="Rhea" id="RHEA-COMP:17067"/>
        <dbReference type="ChEBI" id="CHEBI:15378"/>
        <dbReference type="ChEBI" id="CHEBI:136412"/>
        <dbReference type="ChEBI" id="CHEBI:157695"/>
        <dbReference type="ChEBI" id="CHEBI:167181"/>
        <dbReference type="EC" id="4.2.99.18"/>
    </reaction>
</comment>
<evidence type="ECO:0000256" key="10">
    <source>
        <dbReference type="ARBA" id="ARBA00023239"/>
    </source>
</evidence>
<evidence type="ECO:0000256" key="4">
    <source>
        <dbReference type="ARBA" id="ARBA00022763"/>
    </source>
</evidence>
<evidence type="ECO:0000256" key="1">
    <source>
        <dbReference type="ARBA" id="ARBA00008343"/>
    </source>
</evidence>
<feature type="compositionally biased region" description="Low complexity" evidence="13">
    <location>
        <begin position="77"/>
        <end position="132"/>
    </location>
</feature>
<keyword evidence="2 12" id="KW-0004">4Fe-4S</keyword>
<sequence>MKKSAAERPTAAKQAATTAGKTGKTTTVKKTTTAKKAATAKRATAAGKVPDDRPAAGETAERTAGTVTKKTMETAKKTTGAAKRTAGTAGKSAGTAAKRTAGAAKKAAGTAKKTAGKAAGKAASGRAPAVAPARPPKNESRTALVRRARRIDRELAEVYPYAHPELDFENPFQLLVATVLSAQTTDLRVNQTTPALFARYPTPEDLAAADPEEVEEILRPTGFFRAKTKSVIGLSKGLRDDFGGEVPGRLEDLVKLPGVGRKTAFVVLGNAFGRPGITVDTHFGRLVRRWKWTEETDPDKVEAAVGGLFPKSDWTMLSHHVIFHGRRICHARRPACGACPIAPLCPAYGEGETDPEKAKKLLKYEKGGFPGQRLKPPQAYLDAGGVPAPPLGAAVARPEAEAASGGERAGGEAPAPEAG</sequence>
<keyword evidence="5 12" id="KW-0378">Hydrolase</keyword>
<keyword evidence="3 12" id="KW-0479">Metal-binding</keyword>
<dbReference type="PANTHER" id="PTHR10359:SF18">
    <property type="entry name" value="ENDONUCLEASE III"/>
    <property type="match status" value="1"/>
</dbReference>
<dbReference type="CDD" id="cd00056">
    <property type="entry name" value="ENDO3c"/>
    <property type="match status" value="1"/>
</dbReference>
<dbReference type="Pfam" id="PF00730">
    <property type="entry name" value="HhH-GPD"/>
    <property type="match status" value="1"/>
</dbReference>
<proteinExistence type="inferred from homology"/>
<dbReference type="Gene3D" id="1.10.340.30">
    <property type="entry name" value="Hypothetical protein, domain 2"/>
    <property type="match status" value="1"/>
</dbReference>
<dbReference type="InterPro" id="IPR005759">
    <property type="entry name" value="Nth"/>
</dbReference>
<dbReference type="InterPro" id="IPR004036">
    <property type="entry name" value="Endonuclease-III-like_CS2"/>
</dbReference>
<dbReference type="GO" id="GO:0140078">
    <property type="term" value="F:class I DNA-(apurinic or apyrimidinic site) endonuclease activity"/>
    <property type="evidence" value="ECO:0007669"/>
    <property type="project" value="UniProtKB-EC"/>
</dbReference>
<keyword evidence="8 12" id="KW-0238">DNA-binding</keyword>
<accession>A0A918KUS0</accession>
<keyword evidence="11 12" id="KW-0326">Glycosidase</keyword>
<comment type="similarity">
    <text evidence="1 12">Belongs to the Nth/MutY family.</text>
</comment>
<dbReference type="SMART" id="SM00478">
    <property type="entry name" value="ENDO3c"/>
    <property type="match status" value="1"/>
</dbReference>
<evidence type="ECO:0000256" key="9">
    <source>
        <dbReference type="ARBA" id="ARBA00023204"/>
    </source>
</evidence>
<dbReference type="InterPro" id="IPR011257">
    <property type="entry name" value="DNA_glycosylase"/>
</dbReference>
<feature type="region of interest" description="Disordered" evidence="13">
    <location>
        <begin position="391"/>
        <end position="419"/>
    </location>
</feature>
<dbReference type="Gene3D" id="1.10.1670.10">
    <property type="entry name" value="Helix-hairpin-Helix base-excision DNA repair enzymes (C-terminal)"/>
    <property type="match status" value="1"/>
</dbReference>
<keyword evidence="4 12" id="KW-0227">DNA damage</keyword>
<evidence type="ECO:0000313" key="15">
    <source>
        <dbReference type="EMBL" id="GGX74598.1"/>
    </source>
</evidence>
<reference evidence="15" key="1">
    <citation type="journal article" date="2014" name="Int. J. Syst. Evol. Microbiol.">
        <title>Complete genome sequence of Corynebacterium casei LMG S-19264T (=DSM 44701T), isolated from a smear-ripened cheese.</title>
        <authorList>
            <consortium name="US DOE Joint Genome Institute (JGI-PGF)"/>
            <person name="Walter F."/>
            <person name="Albersmeier A."/>
            <person name="Kalinowski J."/>
            <person name="Ruckert C."/>
        </authorList>
    </citation>
    <scope>NUCLEOTIDE SEQUENCE</scope>
    <source>
        <strain evidence="15">JCM 4790</strain>
    </source>
</reference>
<keyword evidence="9 12" id="KW-0234">DNA repair</keyword>
<evidence type="ECO:0000313" key="16">
    <source>
        <dbReference type="Proteomes" id="UP000619244"/>
    </source>
</evidence>
<dbReference type="Proteomes" id="UP000619244">
    <property type="component" value="Unassembled WGS sequence"/>
</dbReference>
<evidence type="ECO:0000256" key="8">
    <source>
        <dbReference type="ARBA" id="ARBA00023125"/>
    </source>
</evidence>
<keyword evidence="16" id="KW-1185">Reference proteome</keyword>
<comment type="cofactor">
    <cofactor evidence="12">
        <name>[4Fe-4S] cluster</name>
        <dbReference type="ChEBI" id="CHEBI:49883"/>
    </cofactor>
    <text evidence="12">Binds 1 [4Fe-4S] cluster.</text>
</comment>
<dbReference type="InterPro" id="IPR003265">
    <property type="entry name" value="HhH-GPD_domain"/>
</dbReference>
<dbReference type="GO" id="GO:0019104">
    <property type="term" value="F:DNA N-glycosylase activity"/>
    <property type="evidence" value="ECO:0007669"/>
    <property type="project" value="UniProtKB-UniRule"/>
</dbReference>
<dbReference type="SUPFAM" id="SSF48150">
    <property type="entry name" value="DNA-glycosylase"/>
    <property type="match status" value="1"/>
</dbReference>
<feature type="compositionally biased region" description="Basic and acidic residues" evidence="13">
    <location>
        <begin position="49"/>
        <end position="61"/>
    </location>
</feature>
<comment type="function">
    <text evidence="12">DNA repair enzyme that has both DNA N-glycosylase activity and AP-lyase activity. The DNA N-glycosylase activity releases various damaged pyrimidines from DNA by cleaving the N-glycosidic bond, leaving an AP (apurinic/apyrimidinic) site. The AP-lyase activity cleaves the phosphodiester bond 3' to the AP site by a beta-elimination, leaving a 3'-terminal unsaturated sugar and a product with a terminal 5'-phosphate.</text>
</comment>
<dbReference type="EMBL" id="BMVU01000012">
    <property type="protein sequence ID" value="GGX74598.1"/>
    <property type="molecule type" value="Genomic_DNA"/>
</dbReference>
<dbReference type="EC" id="4.2.99.18" evidence="12"/>
<dbReference type="AlphaFoldDB" id="A0A918KUS0"/>
<evidence type="ECO:0000256" key="7">
    <source>
        <dbReference type="ARBA" id="ARBA00023014"/>
    </source>
</evidence>
<evidence type="ECO:0000256" key="13">
    <source>
        <dbReference type="SAM" id="MobiDB-lite"/>
    </source>
</evidence>
<dbReference type="PANTHER" id="PTHR10359">
    <property type="entry name" value="A/G-SPECIFIC ADENINE GLYCOSYLASE/ENDONUCLEASE III"/>
    <property type="match status" value="1"/>
</dbReference>
<dbReference type="SMART" id="SM00525">
    <property type="entry name" value="FES"/>
    <property type="match status" value="1"/>
</dbReference>
<protein>
    <recommendedName>
        <fullName evidence="12">Endonuclease III</fullName>
        <ecNumber evidence="12">4.2.99.18</ecNumber>
    </recommendedName>
    <alternativeName>
        <fullName evidence="12">DNA-(apurinic or apyrimidinic site) lyase</fullName>
    </alternativeName>
</protein>
<feature type="binding site" evidence="12">
    <location>
        <position position="345"/>
    </location>
    <ligand>
        <name>[4Fe-4S] cluster</name>
        <dbReference type="ChEBI" id="CHEBI:49883"/>
    </ligand>
</feature>
<keyword evidence="10 12" id="KW-0456">Lyase</keyword>
<dbReference type="PROSITE" id="PS00764">
    <property type="entry name" value="ENDONUCLEASE_III_1"/>
    <property type="match status" value="1"/>
</dbReference>
<evidence type="ECO:0000256" key="6">
    <source>
        <dbReference type="ARBA" id="ARBA00023004"/>
    </source>
</evidence>
<dbReference type="GO" id="GO:0006285">
    <property type="term" value="P:base-excision repair, AP site formation"/>
    <property type="evidence" value="ECO:0007669"/>
    <property type="project" value="TreeGrafter"/>
</dbReference>
<feature type="region of interest" description="Disordered" evidence="13">
    <location>
        <begin position="1"/>
        <end position="141"/>
    </location>
</feature>
<dbReference type="InterPro" id="IPR003651">
    <property type="entry name" value="Endonuclease3_FeS-loop_motif"/>
</dbReference>
<evidence type="ECO:0000256" key="5">
    <source>
        <dbReference type="ARBA" id="ARBA00022801"/>
    </source>
</evidence>
<evidence type="ECO:0000259" key="14">
    <source>
        <dbReference type="SMART" id="SM00478"/>
    </source>
</evidence>
<dbReference type="Pfam" id="PF00633">
    <property type="entry name" value="HHH"/>
    <property type="match status" value="1"/>
</dbReference>
<dbReference type="GO" id="GO:0003677">
    <property type="term" value="F:DNA binding"/>
    <property type="evidence" value="ECO:0007669"/>
    <property type="project" value="UniProtKB-UniRule"/>
</dbReference>
<feature type="binding site" evidence="12">
    <location>
        <position position="329"/>
    </location>
    <ligand>
        <name>[4Fe-4S] cluster</name>
        <dbReference type="ChEBI" id="CHEBI:49883"/>
    </ligand>
</feature>
<comment type="caution">
    <text evidence="15">The sequence shown here is derived from an EMBL/GenBank/DDBJ whole genome shotgun (WGS) entry which is preliminary data.</text>
</comment>
<organism evidence="15 16">
    <name type="scientific">Streptomyces minutiscleroticus</name>
    <dbReference type="NCBI Taxonomy" id="68238"/>
    <lineage>
        <taxon>Bacteria</taxon>
        <taxon>Bacillati</taxon>
        <taxon>Actinomycetota</taxon>
        <taxon>Actinomycetes</taxon>
        <taxon>Kitasatosporales</taxon>
        <taxon>Streptomycetaceae</taxon>
        <taxon>Streptomyces</taxon>
    </lineage>
</organism>
<feature type="compositionally biased region" description="Low complexity" evidence="13">
    <location>
        <begin position="11"/>
        <end position="48"/>
    </location>
</feature>
<feature type="binding site" evidence="12">
    <location>
        <position position="336"/>
    </location>
    <ligand>
        <name>[4Fe-4S] cluster</name>
        <dbReference type="ChEBI" id="CHEBI:49883"/>
    </ligand>
</feature>
<dbReference type="FunFam" id="1.10.340.30:FF:000001">
    <property type="entry name" value="Endonuclease III"/>
    <property type="match status" value="1"/>
</dbReference>
<dbReference type="InterPro" id="IPR023170">
    <property type="entry name" value="HhH_base_excis_C"/>
</dbReference>
<dbReference type="GO" id="GO:0051539">
    <property type="term" value="F:4 iron, 4 sulfur cluster binding"/>
    <property type="evidence" value="ECO:0007669"/>
    <property type="project" value="UniProtKB-UniRule"/>
</dbReference>
<dbReference type="InterPro" id="IPR000445">
    <property type="entry name" value="HhH_motif"/>
</dbReference>
<gene>
    <name evidence="12" type="primary">nth</name>
    <name evidence="15" type="ORF">GCM10010358_31250</name>
</gene>
<evidence type="ECO:0000256" key="12">
    <source>
        <dbReference type="HAMAP-Rule" id="MF_00942"/>
    </source>
</evidence>
<evidence type="ECO:0000256" key="3">
    <source>
        <dbReference type="ARBA" id="ARBA00022723"/>
    </source>
</evidence>
<feature type="domain" description="HhH-GPD" evidence="14">
    <location>
        <begin position="180"/>
        <end position="327"/>
    </location>
</feature>
<dbReference type="InterPro" id="IPR004035">
    <property type="entry name" value="Endouclease-III_FeS-bd_BS"/>
</dbReference>
<dbReference type="Pfam" id="PF10576">
    <property type="entry name" value="EndIII_4Fe-2S"/>
    <property type="match status" value="1"/>
</dbReference>
<evidence type="ECO:0000256" key="11">
    <source>
        <dbReference type="ARBA" id="ARBA00023295"/>
    </source>
</evidence>
<keyword evidence="7 12" id="KW-0411">Iron-sulfur</keyword>
<dbReference type="NCBIfam" id="TIGR01083">
    <property type="entry name" value="nth"/>
    <property type="match status" value="1"/>
</dbReference>
<keyword evidence="6 12" id="KW-0408">Iron</keyword>
<feature type="binding site" evidence="12">
    <location>
        <position position="339"/>
    </location>
    <ligand>
        <name>[4Fe-4S] cluster</name>
        <dbReference type="ChEBI" id="CHEBI:49883"/>
    </ligand>
</feature>
<evidence type="ECO:0000256" key="2">
    <source>
        <dbReference type="ARBA" id="ARBA00022485"/>
    </source>
</evidence>
<dbReference type="FunFam" id="1.10.1670.10:FF:000001">
    <property type="entry name" value="Endonuclease III"/>
    <property type="match status" value="1"/>
</dbReference>
<dbReference type="GO" id="GO:0046872">
    <property type="term" value="F:metal ion binding"/>
    <property type="evidence" value="ECO:0007669"/>
    <property type="project" value="UniProtKB-KW"/>
</dbReference>
<dbReference type="HAMAP" id="MF_00942">
    <property type="entry name" value="Nth"/>
    <property type="match status" value="1"/>
</dbReference>
<reference evidence="15" key="2">
    <citation type="submission" date="2020-09" db="EMBL/GenBank/DDBJ databases">
        <authorList>
            <person name="Sun Q."/>
            <person name="Ohkuma M."/>
        </authorList>
    </citation>
    <scope>NUCLEOTIDE SEQUENCE</scope>
    <source>
        <strain evidence="15">JCM 4790</strain>
    </source>
</reference>